<dbReference type="EnsemblPlants" id="Bra029981.1">
    <property type="protein sequence ID" value="Bra029981.1-P"/>
    <property type="gene ID" value="Bra029981"/>
</dbReference>
<evidence type="ECO:0000256" key="1">
    <source>
        <dbReference type="SAM" id="MobiDB-lite"/>
    </source>
</evidence>
<dbReference type="InParanoid" id="M4EMG1"/>
<reference evidence="2 3" key="2">
    <citation type="journal article" date="2018" name="Hortic Res">
        <title>Improved Brassica rapa reference genome by single-molecule sequencing and chromosome conformation capture technologies.</title>
        <authorList>
            <person name="Zhang L."/>
            <person name="Cai X."/>
            <person name="Wu J."/>
            <person name="Liu M."/>
            <person name="Grob S."/>
            <person name="Cheng F."/>
            <person name="Liang J."/>
            <person name="Cai C."/>
            <person name="Liu Z."/>
            <person name="Liu B."/>
            <person name="Wang F."/>
            <person name="Li S."/>
            <person name="Liu F."/>
            <person name="Li X."/>
            <person name="Cheng L."/>
            <person name="Yang W."/>
            <person name="Li M.H."/>
            <person name="Grossniklaus U."/>
            <person name="Zheng H."/>
            <person name="Wang X."/>
        </authorList>
    </citation>
    <scope>NUCLEOTIDE SEQUENCE [LARGE SCALE GENOMIC DNA]</scope>
    <source>
        <strain evidence="2 3">cv. Chiifu-401-42</strain>
    </source>
</reference>
<feature type="region of interest" description="Disordered" evidence="1">
    <location>
        <begin position="1"/>
        <end position="59"/>
    </location>
</feature>
<organism evidence="2 3">
    <name type="scientific">Brassica campestris</name>
    <name type="common">Field mustard</name>
    <dbReference type="NCBI Taxonomy" id="3711"/>
    <lineage>
        <taxon>Eukaryota</taxon>
        <taxon>Viridiplantae</taxon>
        <taxon>Streptophyta</taxon>
        <taxon>Embryophyta</taxon>
        <taxon>Tracheophyta</taxon>
        <taxon>Spermatophyta</taxon>
        <taxon>Magnoliopsida</taxon>
        <taxon>eudicotyledons</taxon>
        <taxon>Gunneridae</taxon>
        <taxon>Pentapetalae</taxon>
        <taxon>rosids</taxon>
        <taxon>malvids</taxon>
        <taxon>Brassicales</taxon>
        <taxon>Brassicaceae</taxon>
        <taxon>Brassiceae</taxon>
        <taxon>Brassica</taxon>
    </lineage>
</organism>
<sequence length="148" mass="16806">MANGEKSGGDSSSEEEDPNGKAAINSIATTTVLRIKPKKTNTCPNGQSGPYRRGAQRLEEWGQVPMKSMMRRPFEKRPVRWWKNVSPYGRNVTWGRSLGSERPSKFLVSAMESRKLMIDLKRRHCVSEFAVVKNRVDKMKVTSFFIKG</sequence>
<dbReference type="AlphaFoldDB" id="M4EMG1"/>
<proteinExistence type="predicted"/>
<name>M4EMG1_BRACM</name>
<dbReference type="Proteomes" id="UP000011750">
    <property type="component" value="Chromosome A01"/>
</dbReference>
<dbReference type="HOGENOM" id="CLU_1761326_0_0_1"/>
<protein>
    <submittedName>
        <fullName evidence="2">Uncharacterized protein</fullName>
    </submittedName>
</protein>
<accession>M4EMG1</accession>
<evidence type="ECO:0000313" key="3">
    <source>
        <dbReference type="Proteomes" id="UP000011750"/>
    </source>
</evidence>
<evidence type="ECO:0000313" key="2">
    <source>
        <dbReference type="EnsemblPlants" id="Bra029981.1-P"/>
    </source>
</evidence>
<reference evidence="2" key="3">
    <citation type="submission" date="2023-03" db="UniProtKB">
        <authorList>
            <consortium name="EnsemblPlants"/>
        </authorList>
    </citation>
    <scope>IDENTIFICATION</scope>
    <source>
        <strain evidence="2">cv. Chiifu-401-42</strain>
    </source>
</reference>
<reference evidence="2 3" key="1">
    <citation type="journal article" date="2011" name="Nat. Genet.">
        <title>The genome of the mesopolyploid crop species Brassica rapa.</title>
        <authorList>
            <consortium name="Brassica rapa Genome Sequencing Project Consortium"/>
            <person name="Wang X."/>
            <person name="Wang H."/>
            <person name="Wang J."/>
            <person name="Sun R."/>
            <person name="Wu J."/>
            <person name="Liu S."/>
            <person name="Bai Y."/>
            <person name="Mun J.H."/>
            <person name="Bancroft I."/>
            <person name="Cheng F."/>
            <person name="Huang S."/>
            <person name="Li X."/>
            <person name="Hua W."/>
            <person name="Wang J."/>
            <person name="Wang X."/>
            <person name="Freeling M."/>
            <person name="Pires J.C."/>
            <person name="Paterson A.H."/>
            <person name="Chalhoub B."/>
            <person name="Wang B."/>
            <person name="Hayward A."/>
            <person name="Sharpe A.G."/>
            <person name="Park B.S."/>
            <person name="Weisshaar B."/>
            <person name="Liu B."/>
            <person name="Li B."/>
            <person name="Liu B."/>
            <person name="Tong C."/>
            <person name="Song C."/>
            <person name="Duran C."/>
            <person name="Peng C."/>
            <person name="Geng C."/>
            <person name="Koh C."/>
            <person name="Lin C."/>
            <person name="Edwards D."/>
            <person name="Mu D."/>
            <person name="Shen D."/>
            <person name="Soumpourou E."/>
            <person name="Li F."/>
            <person name="Fraser F."/>
            <person name="Conant G."/>
            <person name="Lassalle G."/>
            <person name="King G.J."/>
            <person name="Bonnema G."/>
            <person name="Tang H."/>
            <person name="Wang H."/>
            <person name="Belcram H."/>
            <person name="Zhou H."/>
            <person name="Hirakawa H."/>
            <person name="Abe H."/>
            <person name="Guo H."/>
            <person name="Wang H."/>
            <person name="Jin H."/>
            <person name="Parkin I.A."/>
            <person name="Batley J."/>
            <person name="Kim J.S."/>
            <person name="Just J."/>
            <person name="Li J."/>
            <person name="Xu J."/>
            <person name="Deng J."/>
            <person name="Kim J.A."/>
            <person name="Li J."/>
            <person name="Yu J."/>
            <person name="Meng J."/>
            <person name="Wang J."/>
            <person name="Min J."/>
            <person name="Poulain J."/>
            <person name="Wang J."/>
            <person name="Hatakeyama K."/>
            <person name="Wu K."/>
            <person name="Wang L."/>
            <person name="Fang L."/>
            <person name="Trick M."/>
            <person name="Links M.G."/>
            <person name="Zhao M."/>
            <person name="Jin M."/>
            <person name="Ramchiary N."/>
            <person name="Drou N."/>
            <person name="Berkman P.J."/>
            <person name="Cai Q."/>
            <person name="Huang Q."/>
            <person name="Li R."/>
            <person name="Tabata S."/>
            <person name="Cheng S."/>
            <person name="Zhang S."/>
            <person name="Zhang S."/>
            <person name="Huang S."/>
            <person name="Sato S."/>
            <person name="Sun S."/>
            <person name="Kwon S.J."/>
            <person name="Choi S.R."/>
            <person name="Lee T.H."/>
            <person name="Fan W."/>
            <person name="Zhao X."/>
            <person name="Tan X."/>
            <person name="Xu X."/>
            <person name="Wang Y."/>
            <person name="Qiu Y."/>
            <person name="Yin Y."/>
            <person name="Li Y."/>
            <person name="Du Y."/>
            <person name="Liao Y."/>
            <person name="Lim Y."/>
            <person name="Narusaka Y."/>
            <person name="Wang Y."/>
            <person name="Wang Z."/>
            <person name="Li Z."/>
            <person name="Wang Z."/>
            <person name="Xiong Z."/>
            <person name="Zhang Z."/>
        </authorList>
    </citation>
    <scope>NUCLEOTIDE SEQUENCE [LARGE SCALE GENOMIC DNA]</scope>
    <source>
        <strain evidence="2 3">cv. Chiifu-401-42</strain>
    </source>
</reference>
<dbReference type="Gramene" id="Bra029981.1">
    <property type="protein sequence ID" value="Bra029981.1-P"/>
    <property type="gene ID" value="Bra029981"/>
</dbReference>
<keyword evidence="3" id="KW-1185">Reference proteome</keyword>